<dbReference type="Pfam" id="PF04435">
    <property type="entry name" value="SPK"/>
    <property type="match status" value="1"/>
</dbReference>
<sequence>MTSLSVENANPGNHHNRHLELIPEEDVLAAVGSLFLEGKRRLQNRLEHQNGSASNCKEPEATNSIEGDIYLASSDQKNNVQMALCNVLQTLARANLKKLEDDDVLFVFRLFYRDYEITNEQLLEEARGYKISVNELSQITDYSANVSINYSVEGSCLKKCKEDAPSQNKFLRARLYMSTDDLPPIQKRILNMLRNIWNYSIQQWDDKKLYEEFDEASSLAYEDFMKELKLLKAKIEKIGDLDFVTKLKIHFMTQLPMKREIGENVKKDFELKFSQERTISAMMINAKLTMSKTKGSSFERIQPKKSERGTASRKRNVLPTSSKDSEDEMPNIKSSRRVPSTSQPESTTKETVPRASSNDEFLITL</sequence>
<organism evidence="4">
    <name type="scientific">Caenorhabditis brenneri</name>
    <name type="common">Nematode worm</name>
    <dbReference type="NCBI Taxonomy" id="135651"/>
    <lineage>
        <taxon>Eukaryota</taxon>
        <taxon>Metazoa</taxon>
        <taxon>Ecdysozoa</taxon>
        <taxon>Nematoda</taxon>
        <taxon>Chromadorea</taxon>
        <taxon>Rhabditida</taxon>
        <taxon>Rhabditina</taxon>
        <taxon>Rhabditomorpha</taxon>
        <taxon>Rhabditoidea</taxon>
        <taxon>Rhabditidae</taxon>
        <taxon>Peloderinae</taxon>
        <taxon>Caenorhabditis</taxon>
    </lineage>
</organism>
<reference evidence="4" key="1">
    <citation type="submission" date="2011-07" db="EMBL/GenBank/DDBJ databases">
        <authorList>
            <consortium name="Caenorhabditis brenneri Sequencing and Analysis Consortium"/>
            <person name="Wilson R.K."/>
        </authorList>
    </citation>
    <scope>NUCLEOTIDE SEQUENCE [LARGE SCALE GENOMIC DNA]</scope>
    <source>
        <strain evidence="4">PB2801</strain>
    </source>
</reference>
<dbReference type="InterPro" id="IPR006570">
    <property type="entry name" value="SPK_dom"/>
</dbReference>
<feature type="domain" description="SPK" evidence="2">
    <location>
        <begin position="198"/>
        <end position="279"/>
    </location>
</feature>
<evidence type="ECO:0000313" key="3">
    <source>
        <dbReference type="EMBL" id="EGT59180.1"/>
    </source>
</evidence>
<dbReference type="HOGENOM" id="CLU_759173_0_0_1"/>
<dbReference type="Proteomes" id="UP000008068">
    <property type="component" value="Unassembled WGS sequence"/>
</dbReference>
<evidence type="ECO:0000256" key="1">
    <source>
        <dbReference type="SAM" id="MobiDB-lite"/>
    </source>
</evidence>
<protein>
    <recommendedName>
        <fullName evidence="2">SPK domain-containing protein</fullName>
    </recommendedName>
</protein>
<feature type="compositionally biased region" description="Polar residues" evidence="1">
    <location>
        <begin position="337"/>
        <end position="346"/>
    </location>
</feature>
<dbReference type="AlphaFoldDB" id="G0NF92"/>
<dbReference type="EMBL" id="GL379875">
    <property type="protein sequence ID" value="EGT59180.1"/>
    <property type="molecule type" value="Genomic_DNA"/>
</dbReference>
<proteinExistence type="predicted"/>
<feature type="region of interest" description="Disordered" evidence="1">
    <location>
        <begin position="294"/>
        <end position="365"/>
    </location>
</feature>
<gene>
    <name evidence="3" type="ORF">CAEBREN_13840</name>
</gene>
<evidence type="ECO:0000259" key="2">
    <source>
        <dbReference type="Pfam" id="PF04435"/>
    </source>
</evidence>
<evidence type="ECO:0000313" key="4">
    <source>
        <dbReference type="Proteomes" id="UP000008068"/>
    </source>
</evidence>
<feature type="compositionally biased region" description="Basic and acidic residues" evidence="1">
    <location>
        <begin position="301"/>
        <end position="310"/>
    </location>
</feature>
<keyword evidence="4" id="KW-1185">Reference proteome</keyword>
<name>G0NF92_CAEBE</name>
<dbReference type="InParanoid" id="G0NF92"/>
<accession>G0NF92</accession>